<comment type="similarity">
    <text evidence="1">Belongs to the nuclear import and ribosome assembly adapter family.</text>
</comment>
<dbReference type="PANTHER" id="PTHR13347">
    <property type="entry name" value="HEAT REPEAT-CONTAINING PROTEIN 3"/>
    <property type="match status" value="1"/>
</dbReference>
<evidence type="ECO:0000313" key="4">
    <source>
        <dbReference type="EMBL" id="KIK30279.1"/>
    </source>
</evidence>
<dbReference type="STRING" id="765257.A0A0C9ZW48"/>
<dbReference type="CDD" id="cd13394">
    <property type="entry name" value="Syo1_like"/>
    <property type="match status" value="1"/>
</dbReference>
<feature type="region of interest" description="Disordered" evidence="2">
    <location>
        <begin position="368"/>
        <end position="391"/>
    </location>
</feature>
<dbReference type="Pfam" id="PF25567">
    <property type="entry name" value="TPR_SYO1"/>
    <property type="match status" value="1"/>
</dbReference>
<dbReference type="InterPro" id="IPR011989">
    <property type="entry name" value="ARM-like"/>
</dbReference>
<dbReference type="GO" id="GO:0051082">
    <property type="term" value="F:unfolded protein binding"/>
    <property type="evidence" value="ECO:0007669"/>
    <property type="project" value="TreeGrafter"/>
</dbReference>
<dbReference type="SUPFAM" id="SSF48371">
    <property type="entry name" value="ARM repeat"/>
    <property type="match status" value="1"/>
</dbReference>
<dbReference type="InterPro" id="IPR016024">
    <property type="entry name" value="ARM-type_fold"/>
</dbReference>
<dbReference type="InterPro" id="IPR057990">
    <property type="entry name" value="TPR_SYO1"/>
</dbReference>
<reference evidence="5" key="2">
    <citation type="submission" date="2015-01" db="EMBL/GenBank/DDBJ databases">
        <title>Evolutionary Origins and Diversification of the Mycorrhizal Mutualists.</title>
        <authorList>
            <consortium name="DOE Joint Genome Institute"/>
            <consortium name="Mycorrhizal Genomics Consortium"/>
            <person name="Kohler A."/>
            <person name="Kuo A."/>
            <person name="Nagy L.G."/>
            <person name="Floudas D."/>
            <person name="Copeland A."/>
            <person name="Barry K.W."/>
            <person name="Cichocki N."/>
            <person name="Veneault-Fourrey C."/>
            <person name="LaButti K."/>
            <person name="Lindquist E.A."/>
            <person name="Lipzen A."/>
            <person name="Lundell T."/>
            <person name="Morin E."/>
            <person name="Murat C."/>
            <person name="Riley R."/>
            <person name="Ohm R."/>
            <person name="Sun H."/>
            <person name="Tunlid A."/>
            <person name="Henrissat B."/>
            <person name="Grigoriev I.V."/>
            <person name="Hibbett D.S."/>
            <person name="Martin F."/>
        </authorList>
    </citation>
    <scope>NUCLEOTIDE SEQUENCE [LARGE SCALE GENOMIC DNA]</scope>
    <source>
        <strain evidence="5">441</strain>
    </source>
</reference>
<name>A0A0C9ZW48_9AGAM</name>
<evidence type="ECO:0000256" key="2">
    <source>
        <dbReference type="SAM" id="MobiDB-lite"/>
    </source>
</evidence>
<evidence type="ECO:0000259" key="3">
    <source>
        <dbReference type="Pfam" id="PF25567"/>
    </source>
</evidence>
<dbReference type="HOGENOM" id="CLU_016860_0_0_1"/>
<keyword evidence="5" id="KW-1185">Reference proteome</keyword>
<feature type="region of interest" description="Disordered" evidence="2">
    <location>
        <begin position="1"/>
        <end position="41"/>
    </location>
</feature>
<dbReference type="OrthoDB" id="288703at2759"/>
<dbReference type="InterPro" id="IPR052616">
    <property type="entry name" value="SYO1-like"/>
</dbReference>
<evidence type="ECO:0000313" key="5">
    <source>
        <dbReference type="Proteomes" id="UP000054018"/>
    </source>
</evidence>
<evidence type="ECO:0000256" key="1">
    <source>
        <dbReference type="ARBA" id="ARBA00049983"/>
    </source>
</evidence>
<sequence length="677" mass="74202">MGKSQKKRLMRRHNPMRVPDSHLPKGLESAAESSAKKEAIPPIMQKMESPDSSERKWACVAASNLIQNDPSTRRLLQGKNVVGSLITRLSDSEEEVWIEAAGALRNLGIDGGYDICAEMYNKNILAPLKAFVPKISSALSHFINSPKSLPENARRVVYEFAENVITIFWCLSETSNKALNAINAMDLVPFLMSFLGARDQLPTATVTAAAQSLYVLTDDNWPAIDAVRSNVAYTSCLLDIVRMNEQSNEASDDRFVMLYVLCCGILGNISPLPPPSTASYLDVSKDIIFPRLQPVISSISLDVAVQQVQELVAHQAKEPPEIDKLSLKHVPKSDHKSPTELEFEKVENRLRTVQLALEILTGAYATLPDPVTGAEPDEDDGEAVKGGDGDMADVTMDDAMDLDRSSRPVTGNLHASLSLPALVRPLLALIQPTALSFPPPSAPSCHPPTTSALSAIHVSAFECLNNVFLSLAAHPHSELYADDSTGQTIWSEIWTSLSKIGVDIATGQEQKRAIWEVAVGVLWGVGKIWKGKLVPTEEHVRILMSVCGASTDSPIQVKCIGALECLAQHPSSIDANRVISSYLLDMLPTSTSPSPRGIEPLIQAVSALIDIYSDERLPYDVNFREGRFEERLAQGVEGIRKAVRAINRKSETDLRLRGEEVRDNLTAFIKYRKELLF</sequence>
<reference evidence="4 5" key="1">
    <citation type="submission" date="2014-04" db="EMBL/GenBank/DDBJ databases">
        <authorList>
            <consortium name="DOE Joint Genome Institute"/>
            <person name="Kuo A."/>
            <person name="Kohler A."/>
            <person name="Costa M.D."/>
            <person name="Nagy L.G."/>
            <person name="Floudas D."/>
            <person name="Copeland A."/>
            <person name="Barry K.W."/>
            <person name="Cichocki N."/>
            <person name="Veneault-Fourrey C."/>
            <person name="LaButti K."/>
            <person name="Lindquist E.A."/>
            <person name="Lipzen A."/>
            <person name="Lundell T."/>
            <person name="Morin E."/>
            <person name="Murat C."/>
            <person name="Sun H."/>
            <person name="Tunlid A."/>
            <person name="Henrissat B."/>
            <person name="Grigoriev I.V."/>
            <person name="Hibbett D.S."/>
            <person name="Martin F."/>
            <person name="Nordberg H.P."/>
            <person name="Cantor M.N."/>
            <person name="Hua S.X."/>
        </authorList>
    </citation>
    <scope>NUCLEOTIDE SEQUENCE [LARGE SCALE GENOMIC DNA]</scope>
    <source>
        <strain evidence="4 5">441</strain>
    </source>
</reference>
<proteinExistence type="inferred from homology"/>
<protein>
    <recommendedName>
        <fullName evidence="3">SYO1-like TPR repeats domain-containing protein</fullName>
    </recommendedName>
</protein>
<accession>A0A0C9ZW48</accession>
<dbReference type="AlphaFoldDB" id="A0A0C9ZW48"/>
<organism evidence="4 5">
    <name type="scientific">Pisolithus microcarpus 441</name>
    <dbReference type="NCBI Taxonomy" id="765257"/>
    <lineage>
        <taxon>Eukaryota</taxon>
        <taxon>Fungi</taxon>
        <taxon>Dikarya</taxon>
        <taxon>Basidiomycota</taxon>
        <taxon>Agaricomycotina</taxon>
        <taxon>Agaricomycetes</taxon>
        <taxon>Agaricomycetidae</taxon>
        <taxon>Boletales</taxon>
        <taxon>Sclerodermatineae</taxon>
        <taxon>Pisolithaceae</taxon>
        <taxon>Pisolithus</taxon>
    </lineage>
</organism>
<dbReference type="GO" id="GO:0042273">
    <property type="term" value="P:ribosomal large subunit biogenesis"/>
    <property type="evidence" value="ECO:0007669"/>
    <property type="project" value="TreeGrafter"/>
</dbReference>
<dbReference type="Proteomes" id="UP000054018">
    <property type="component" value="Unassembled WGS sequence"/>
</dbReference>
<dbReference type="GO" id="GO:0006606">
    <property type="term" value="P:protein import into nucleus"/>
    <property type="evidence" value="ECO:0007669"/>
    <property type="project" value="TreeGrafter"/>
</dbReference>
<dbReference type="EMBL" id="KN833687">
    <property type="protein sequence ID" value="KIK30279.1"/>
    <property type="molecule type" value="Genomic_DNA"/>
</dbReference>
<feature type="domain" description="SYO1-like TPR repeats" evidence="3">
    <location>
        <begin position="420"/>
        <end position="674"/>
    </location>
</feature>
<dbReference type="Gene3D" id="1.25.10.10">
    <property type="entry name" value="Leucine-rich Repeat Variant"/>
    <property type="match status" value="1"/>
</dbReference>
<dbReference type="PANTHER" id="PTHR13347:SF1">
    <property type="entry name" value="HEAT REPEAT-CONTAINING PROTEIN 3"/>
    <property type="match status" value="1"/>
</dbReference>
<gene>
    <name evidence="4" type="ORF">PISMIDRAFT_87942</name>
</gene>
<feature type="compositionally biased region" description="Basic residues" evidence="2">
    <location>
        <begin position="1"/>
        <end position="15"/>
    </location>
</feature>